<keyword evidence="11 12" id="KW-0648">Protein biosynthesis</keyword>
<protein>
    <recommendedName>
        <fullName evidence="12">Energy-dependent translational throttle protein EttA</fullName>
        <ecNumber evidence="12">3.6.1.-</ecNumber>
    </recommendedName>
    <alternativeName>
        <fullName evidence="12">Translational regulatory factor EttA</fullName>
    </alternativeName>
</protein>
<dbReference type="GO" id="GO:0005524">
    <property type="term" value="F:ATP binding"/>
    <property type="evidence" value="ECO:0007669"/>
    <property type="project" value="UniProtKB-UniRule"/>
</dbReference>
<dbReference type="PROSITE" id="PS50893">
    <property type="entry name" value="ABC_TRANSPORTER_2"/>
    <property type="match status" value="2"/>
</dbReference>
<dbReference type="Pfam" id="PF00005">
    <property type="entry name" value="ABC_tran"/>
    <property type="match status" value="2"/>
</dbReference>
<dbReference type="InterPro" id="IPR003593">
    <property type="entry name" value="AAA+_ATPase"/>
</dbReference>
<evidence type="ECO:0000256" key="7">
    <source>
        <dbReference type="ARBA" id="ARBA00022801"/>
    </source>
</evidence>
<dbReference type="GO" id="GO:0045900">
    <property type="term" value="P:negative regulation of translational elongation"/>
    <property type="evidence" value="ECO:0007669"/>
    <property type="project" value="UniProtKB-UniRule"/>
</dbReference>
<keyword evidence="7 12" id="KW-0378">Hydrolase</keyword>
<dbReference type="RefSeq" id="WP_150579116.1">
    <property type="nucleotide sequence ID" value="NZ_CABVGX010000003.1"/>
</dbReference>
<dbReference type="SMART" id="SM00382">
    <property type="entry name" value="AAA"/>
    <property type="match status" value="2"/>
</dbReference>
<accession>A0A5E6Q3Z0</accession>
<comment type="function">
    <text evidence="12">A translation factor that gates the progression of the 70S ribosomal initiation complex (IC, containing tRNA(fMet) in the P-site) into the translation elongation cycle by using a mechanism sensitive to the ATP/ADP ratio. Binds to the 70S ribosome E-site where it modulates the state of the translating ribosome during subunit translocation. ATP hydrolysis probably frees it from the ribosome, which can enter the elongation phase.</text>
</comment>
<evidence type="ECO:0000256" key="2">
    <source>
        <dbReference type="ARBA" id="ARBA00022490"/>
    </source>
</evidence>
<dbReference type="OrthoDB" id="9808609at2"/>
<comment type="catalytic activity">
    <reaction evidence="12">
        <text>ATP + H2O = ADP + phosphate + H(+)</text>
        <dbReference type="Rhea" id="RHEA:13065"/>
        <dbReference type="ChEBI" id="CHEBI:15377"/>
        <dbReference type="ChEBI" id="CHEBI:15378"/>
        <dbReference type="ChEBI" id="CHEBI:30616"/>
        <dbReference type="ChEBI" id="CHEBI:43474"/>
        <dbReference type="ChEBI" id="CHEBI:456216"/>
    </reaction>
</comment>
<dbReference type="InterPro" id="IPR003439">
    <property type="entry name" value="ABC_transporter-like_ATP-bd"/>
</dbReference>
<evidence type="ECO:0000256" key="8">
    <source>
        <dbReference type="ARBA" id="ARBA00022840"/>
    </source>
</evidence>
<dbReference type="HAMAP" id="MF_00847">
    <property type="entry name" value="EttA"/>
    <property type="match status" value="1"/>
</dbReference>
<dbReference type="PROSITE" id="PS00211">
    <property type="entry name" value="ABC_TRANSPORTER_1"/>
    <property type="match status" value="1"/>
</dbReference>
<dbReference type="GO" id="GO:0005737">
    <property type="term" value="C:cytoplasm"/>
    <property type="evidence" value="ECO:0007669"/>
    <property type="project" value="UniProtKB-SubCell"/>
</dbReference>
<keyword evidence="4 12" id="KW-0699">rRNA-binding</keyword>
<keyword evidence="6 12" id="KW-0547">Nucleotide-binding</keyword>
<evidence type="ECO:0000256" key="3">
    <source>
        <dbReference type="ARBA" id="ARBA00022555"/>
    </source>
</evidence>
<keyword evidence="2 12" id="KW-0963">Cytoplasm</keyword>
<dbReference type="SUPFAM" id="SSF52540">
    <property type="entry name" value="P-loop containing nucleoside triphosphate hydrolases"/>
    <property type="match status" value="2"/>
</dbReference>
<evidence type="ECO:0000313" key="14">
    <source>
        <dbReference type="EMBL" id="VVM48342.1"/>
    </source>
</evidence>
<sequence>MAQYVFTMHRLGKVVPPKREILKNISLSFFPGAKIGVLGLNGSGKSTLLKIMAGVDTEFEGEARPMPELNIGYLPQEPILDPTKTVREVVEEAVSVIKNAQARLDEVYAAYAEEDADFDKLAAEQAKLEAILQASDGHNLDRQLEVAADALRLPAWDAKVEFLSGGEKRRVALCRLLLSAPDMLLLDEPTNHLDADSVAWLEHFLHDFPGTVVAITHDRYFLDNVAGWILELDRGAGIPYEGNYSGWLEAKSNRLAAESKQQSAHEKAMKEELEWVRKGAKARQSKSKARLQRFEEMQSQEFQKRSETNEIYIPAGPRLGDKVIEFKNVSKGYGDRVLIDNLSFSMPKGAIVGVIGGNGAGKSTLFRMLMGKETPDSGTIEVGDTVQLACVDQSREDLDGSKTVFQQISDGSDQIRIGNYEIPSRTYVGRFNFKGGDQQKFVKDLSGGERGRLHLALTLKEGGNVLLLDEPSNDLDVETLRSLEEALLDFPGAAIVISHDRWFLDRVATHILAYEDDSQAVFFEGNYTEYEADRKKRLGEAAAQPHRVRHKKLA</sequence>
<keyword evidence="3 12" id="KW-0820">tRNA-binding</keyword>
<evidence type="ECO:0000256" key="10">
    <source>
        <dbReference type="ARBA" id="ARBA00022884"/>
    </source>
</evidence>
<keyword evidence="5 12" id="KW-0677">Repeat</keyword>
<dbReference type="NCBIfam" id="NF008775">
    <property type="entry name" value="PRK11819.1"/>
    <property type="match status" value="1"/>
</dbReference>
<organism evidence="14 15">
    <name type="scientific">Pseudomonas fluorescens</name>
    <dbReference type="NCBI Taxonomy" id="294"/>
    <lineage>
        <taxon>Bacteria</taxon>
        <taxon>Pseudomonadati</taxon>
        <taxon>Pseudomonadota</taxon>
        <taxon>Gammaproteobacteria</taxon>
        <taxon>Pseudomonadales</taxon>
        <taxon>Pseudomonadaceae</taxon>
        <taxon>Pseudomonas</taxon>
    </lineage>
</organism>
<evidence type="ECO:0000256" key="5">
    <source>
        <dbReference type="ARBA" id="ARBA00022737"/>
    </source>
</evidence>
<proteinExistence type="inferred from homology"/>
<evidence type="ECO:0000313" key="15">
    <source>
        <dbReference type="Proteomes" id="UP000325607"/>
    </source>
</evidence>
<dbReference type="CDD" id="cd03221">
    <property type="entry name" value="ABCF_EF-3"/>
    <property type="match status" value="2"/>
</dbReference>
<dbReference type="GO" id="GO:0019843">
    <property type="term" value="F:rRNA binding"/>
    <property type="evidence" value="ECO:0007669"/>
    <property type="project" value="UniProtKB-UniRule"/>
</dbReference>
<dbReference type="Pfam" id="PF12848">
    <property type="entry name" value="ABC_tran_Xtn"/>
    <property type="match status" value="1"/>
</dbReference>
<dbReference type="GO" id="GO:0043022">
    <property type="term" value="F:ribosome binding"/>
    <property type="evidence" value="ECO:0007669"/>
    <property type="project" value="UniProtKB-UniRule"/>
</dbReference>
<dbReference type="AlphaFoldDB" id="A0A5E6Q3Z0"/>
<comment type="caution">
    <text evidence="12">Lacks conserved residue(s) required for the propagation of feature annotation.</text>
</comment>
<dbReference type="Gene3D" id="3.40.50.300">
    <property type="entry name" value="P-loop containing nucleotide triphosphate hydrolases"/>
    <property type="match status" value="2"/>
</dbReference>
<feature type="binding site" evidence="12">
    <location>
        <begin position="356"/>
        <end position="363"/>
    </location>
    <ligand>
        <name>ATP</name>
        <dbReference type="ChEBI" id="CHEBI:30616"/>
        <label>2</label>
    </ligand>
</feature>
<evidence type="ECO:0000256" key="6">
    <source>
        <dbReference type="ARBA" id="ARBA00022741"/>
    </source>
</evidence>
<dbReference type="FunFam" id="3.40.50.300:FF:000183">
    <property type="entry name" value="ABC transporter ATP-binding protein yjjK"/>
    <property type="match status" value="1"/>
</dbReference>
<feature type="domain" description="ABC transporter" evidence="13">
    <location>
        <begin position="324"/>
        <end position="541"/>
    </location>
</feature>
<feature type="region of interest" description="PtIM" evidence="12">
    <location>
        <begin position="242"/>
        <end position="322"/>
    </location>
</feature>
<dbReference type="InterPro" id="IPR032781">
    <property type="entry name" value="ABC_tran_Xtn"/>
</dbReference>
<dbReference type="PANTHER" id="PTHR43858">
    <property type="entry name" value="ENERGY-DEPENDENT TRANSLATIONAL THROTTLE PROTEIN ETTA"/>
    <property type="match status" value="1"/>
</dbReference>
<comment type="domain">
    <text evidence="12">The P-site tRNA interaction motif (PtIM domain) probably interacts with the P-site tRNA(fMet) as well as the 23S rRNA.</text>
</comment>
<evidence type="ECO:0000256" key="1">
    <source>
        <dbReference type="ARBA" id="ARBA00005868"/>
    </source>
</evidence>
<gene>
    <name evidence="12 14" type="primary">ettA</name>
    <name evidence="14" type="ORF">PS645_00623</name>
</gene>
<dbReference type="PANTHER" id="PTHR43858:SF1">
    <property type="entry name" value="ABC TRANSPORTER-RELATED PROTEIN"/>
    <property type="match status" value="1"/>
</dbReference>
<comment type="similarity">
    <text evidence="1 12">Belongs to the ABC transporter superfamily. ABCF family. Translational throttle EttA subfamily.</text>
</comment>
<feature type="region of interest" description="Arm" evidence="12">
    <location>
        <begin position="95"/>
        <end position="139"/>
    </location>
</feature>
<evidence type="ECO:0000256" key="4">
    <source>
        <dbReference type="ARBA" id="ARBA00022730"/>
    </source>
</evidence>
<feature type="domain" description="ABC transporter" evidence="13">
    <location>
        <begin position="6"/>
        <end position="259"/>
    </location>
</feature>
<dbReference type="InterPro" id="IPR027417">
    <property type="entry name" value="P-loop_NTPase"/>
</dbReference>
<name>A0A5E6Q3Z0_PSEFL</name>
<dbReference type="EC" id="3.6.1.-" evidence="12"/>
<dbReference type="InterPro" id="IPR022374">
    <property type="entry name" value="EttA"/>
</dbReference>
<keyword evidence="10 12" id="KW-0694">RNA-binding</keyword>
<dbReference type="GO" id="GO:0006412">
    <property type="term" value="P:translation"/>
    <property type="evidence" value="ECO:0007669"/>
    <property type="project" value="UniProtKB-KW"/>
</dbReference>
<dbReference type="InterPro" id="IPR017871">
    <property type="entry name" value="ABC_transporter-like_CS"/>
</dbReference>
<dbReference type="Proteomes" id="UP000325607">
    <property type="component" value="Unassembled WGS sequence"/>
</dbReference>
<keyword evidence="8 12" id="KW-0067">ATP-binding</keyword>
<dbReference type="GO" id="GO:0016887">
    <property type="term" value="F:ATP hydrolysis activity"/>
    <property type="evidence" value="ECO:0007669"/>
    <property type="project" value="UniProtKB-UniRule"/>
</dbReference>
<comment type="subcellular location">
    <subcellularLocation>
        <location evidence="12">Cytoplasm</location>
    </subcellularLocation>
    <text evidence="12">Associates with ribosomes and polysomes.</text>
</comment>
<evidence type="ECO:0000256" key="9">
    <source>
        <dbReference type="ARBA" id="ARBA00022845"/>
    </source>
</evidence>
<evidence type="ECO:0000256" key="11">
    <source>
        <dbReference type="ARBA" id="ARBA00022917"/>
    </source>
</evidence>
<evidence type="ECO:0000256" key="12">
    <source>
        <dbReference type="HAMAP-Rule" id="MF_00847"/>
    </source>
</evidence>
<dbReference type="FunFam" id="3.40.50.300:FF:000011">
    <property type="entry name" value="Putative ABC transporter ATP-binding component"/>
    <property type="match status" value="1"/>
</dbReference>
<comment type="subunit">
    <text evidence="12">Monomer. Probably contacts ribosomal proteins L1, L5, L33 and S7, the 16S and 23S rRNA and the P-site containing tRNA(fMet).</text>
</comment>
<keyword evidence="9 12" id="KW-0810">Translation regulation</keyword>
<reference evidence="14 15" key="1">
    <citation type="submission" date="2019-09" db="EMBL/GenBank/DDBJ databases">
        <authorList>
            <person name="Chandra G."/>
            <person name="Truman W A."/>
        </authorList>
    </citation>
    <scope>NUCLEOTIDE SEQUENCE [LARGE SCALE GENOMIC DNA]</scope>
    <source>
        <strain evidence="14">PS645</strain>
    </source>
</reference>
<dbReference type="NCBIfam" id="TIGR03719">
    <property type="entry name" value="ABC_ABC_ChvD"/>
    <property type="match status" value="1"/>
</dbReference>
<evidence type="ECO:0000259" key="13">
    <source>
        <dbReference type="PROSITE" id="PS50893"/>
    </source>
</evidence>
<dbReference type="EMBL" id="CABVGX010000003">
    <property type="protein sequence ID" value="VVM48342.1"/>
    <property type="molecule type" value="Genomic_DNA"/>
</dbReference>
<dbReference type="GO" id="GO:0000049">
    <property type="term" value="F:tRNA binding"/>
    <property type="evidence" value="ECO:0007669"/>
    <property type="project" value="UniProtKB-UniRule"/>
</dbReference>
<comment type="domain">
    <text evidence="12">The arm domain is inserted in the first ABC transporter domain. Probably contacts ribosomal protein L1.</text>
</comment>